<gene>
    <name evidence="6" type="primary">catM</name>
    <name evidence="6" type="ORF">SHM7688_01593</name>
</gene>
<reference evidence="6 7" key="1">
    <citation type="submission" date="2015-09" db="EMBL/GenBank/DDBJ databases">
        <authorList>
            <consortium name="Swine Surveillance"/>
        </authorList>
    </citation>
    <scope>NUCLEOTIDE SEQUENCE [LARGE SCALE GENOMIC DNA]</scope>
    <source>
        <strain evidence="6 7">CECT 7688</strain>
    </source>
</reference>
<organism evidence="6 7">
    <name type="scientific">Shimia marina</name>
    <dbReference type="NCBI Taxonomy" id="321267"/>
    <lineage>
        <taxon>Bacteria</taxon>
        <taxon>Pseudomonadati</taxon>
        <taxon>Pseudomonadota</taxon>
        <taxon>Alphaproteobacteria</taxon>
        <taxon>Rhodobacterales</taxon>
        <taxon>Roseobacteraceae</taxon>
    </lineage>
</organism>
<dbReference type="CDD" id="cd05466">
    <property type="entry name" value="PBP2_LTTR_substrate"/>
    <property type="match status" value="1"/>
</dbReference>
<dbReference type="Pfam" id="PF00126">
    <property type="entry name" value="HTH_1"/>
    <property type="match status" value="1"/>
</dbReference>
<proteinExistence type="inferred from homology"/>
<keyword evidence="3" id="KW-0238">DNA-binding</keyword>
<keyword evidence="7" id="KW-1185">Reference proteome</keyword>
<protein>
    <submittedName>
        <fullName evidence="6">Cat operon transcriptional regulator</fullName>
    </submittedName>
</protein>
<evidence type="ECO:0000256" key="1">
    <source>
        <dbReference type="ARBA" id="ARBA00009437"/>
    </source>
</evidence>
<dbReference type="FunFam" id="1.10.10.10:FF:000001">
    <property type="entry name" value="LysR family transcriptional regulator"/>
    <property type="match status" value="1"/>
</dbReference>
<sequence length="305" mass="33528">MKPVTDIRILNAFVAVAQEGNISRAAKRLHLTQPAVSLQLKRLSQDTGLELFTRTAKGVELTRDGEALVAKAEKVQSAIAEFGQTARRINGNVRGTLKLGTIVDPDFIRLGTFLAALVEGYPDLQTKLVHGMSGEVINRLLDGQVDVGFFLGDLDVYESKTEGASESLFHQKELTQFTYRVIAPAGWGKRISNKDWRELATMPWIGTPRNSVHNRLLAEVYPDPARQPTPVCLVDQEPSMLAMVRSGIGLSLCRESIALEEMQSRGLVISNTVKIDTSLRFVALASRISDPNVAAAFDALDTTWR</sequence>
<dbReference type="Pfam" id="PF03466">
    <property type="entry name" value="LysR_substrate"/>
    <property type="match status" value="1"/>
</dbReference>
<dbReference type="PANTHER" id="PTHR30126">
    <property type="entry name" value="HTH-TYPE TRANSCRIPTIONAL REGULATOR"/>
    <property type="match status" value="1"/>
</dbReference>
<dbReference type="InterPro" id="IPR000847">
    <property type="entry name" value="LysR_HTH_N"/>
</dbReference>
<evidence type="ECO:0000313" key="7">
    <source>
        <dbReference type="Proteomes" id="UP000054823"/>
    </source>
</evidence>
<dbReference type="PANTHER" id="PTHR30126:SF40">
    <property type="entry name" value="HTH-TYPE TRANSCRIPTIONAL REGULATOR GLTR"/>
    <property type="match status" value="1"/>
</dbReference>
<dbReference type="Gene3D" id="1.10.10.10">
    <property type="entry name" value="Winged helix-like DNA-binding domain superfamily/Winged helix DNA-binding domain"/>
    <property type="match status" value="1"/>
</dbReference>
<dbReference type="AlphaFoldDB" id="A0A0P1F9J5"/>
<dbReference type="GO" id="GO:0000976">
    <property type="term" value="F:transcription cis-regulatory region binding"/>
    <property type="evidence" value="ECO:0007669"/>
    <property type="project" value="TreeGrafter"/>
</dbReference>
<evidence type="ECO:0000256" key="2">
    <source>
        <dbReference type="ARBA" id="ARBA00023015"/>
    </source>
</evidence>
<keyword evidence="2" id="KW-0805">Transcription regulation</keyword>
<dbReference type="RefSeq" id="WP_058239381.1">
    <property type="nucleotide sequence ID" value="NZ_CYPW01000014.1"/>
</dbReference>
<dbReference type="OrthoDB" id="9803735at2"/>
<evidence type="ECO:0000256" key="3">
    <source>
        <dbReference type="ARBA" id="ARBA00023125"/>
    </source>
</evidence>
<dbReference type="Proteomes" id="UP000054823">
    <property type="component" value="Unassembled WGS sequence"/>
</dbReference>
<dbReference type="GO" id="GO:0003700">
    <property type="term" value="F:DNA-binding transcription factor activity"/>
    <property type="evidence" value="ECO:0007669"/>
    <property type="project" value="InterPro"/>
</dbReference>
<name>A0A0P1F9J5_9RHOB</name>
<evidence type="ECO:0000313" key="6">
    <source>
        <dbReference type="EMBL" id="CUH52153.1"/>
    </source>
</evidence>
<dbReference type="SUPFAM" id="SSF53850">
    <property type="entry name" value="Periplasmic binding protein-like II"/>
    <property type="match status" value="1"/>
</dbReference>
<dbReference type="Gene3D" id="3.40.190.10">
    <property type="entry name" value="Periplasmic binding protein-like II"/>
    <property type="match status" value="2"/>
</dbReference>
<evidence type="ECO:0000256" key="4">
    <source>
        <dbReference type="ARBA" id="ARBA00023163"/>
    </source>
</evidence>
<dbReference type="PRINTS" id="PR00039">
    <property type="entry name" value="HTHLYSR"/>
</dbReference>
<dbReference type="InterPro" id="IPR036390">
    <property type="entry name" value="WH_DNA-bd_sf"/>
</dbReference>
<keyword evidence="4" id="KW-0804">Transcription</keyword>
<accession>A0A0P1F9J5</accession>
<dbReference type="STRING" id="321267.SHM7688_01593"/>
<dbReference type="EMBL" id="CYPW01000014">
    <property type="protein sequence ID" value="CUH52153.1"/>
    <property type="molecule type" value="Genomic_DNA"/>
</dbReference>
<dbReference type="SUPFAM" id="SSF46785">
    <property type="entry name" value="Winged helix' DNA-binding domain"/>
    <property type="match status" value="1"/>
</dbReference>
<comment type="similarity">
    <text evidence="1">Belongs to the LysR transcriptional regulatory family.</text>
</comment>
<evidence type="ECO:0000259" key="5">
    <source>
        <dbReference type="PROSITE" id="PS50931"/>
    </source>
</evidence>
<feature type="domain" description="HTH lysR-type" evidence="5">
    <location>
        <begin position="5"/>
        <end position="62"/>
    </location>
</feature>
<dbReference type="InterPro" id="IPR005119">
    <property type="entry name" value="LysR_subst-bd"/>
</dbReference>
<dbReference type="PROSITE" id="PS50931">
    <property type="entry name" value="HTH_LYSR"/>
    <property type="match status" value="1"/>
</dbReference>
<dbReference type="InterPro" id="IPR036388">
    <property type="entry name" value="WH-like_DNA-bd_sf"/>
</dbReference>